<feature type="transmembrane region" description="Helical" evidence="5">
    <location>
        <begin position="96"/>
        <end position="118"/>
    </location>
</feature>
<feature type="transmembrane region" description="Helical" evidence="5">
    <location>
        <begin position="125"/>
        <end position="144"/>
    </location>
</feature>
<name>A0ABR7ESC4_9FIRM</name>
<dbReference type="InterPro" id="IPR038770">
    <property type="entry name" value="Na+/solute_symporter_sf"/>
</dbReference>
<feature type="transmembrane region" description="Helical" evidence="5">
    <location>
        <begin position="12"/>
        <end position="30"/>
    </location>
</feature>
<keyword evidence="3 5" id="KW-1133">Transmembrane helix</keyword>
<accession>A0ABR7ESC4</accession>
<dbReference type="InterPro" id="IPR004710">
    <property type="entry name" value="Bilac:Na_transpt"/>
</dbReference>
<evidence type="ECO:0000313" key="7">
    <source>
        <dbReference type="Proteomes" id="UP000647235"/>
    </source>
</evidence>
<keyword evidence="7" id="KW-1185">Reference proteome</keyword>
<dbReference type="Gene3D" id="1.20.1530.20">
    <property type="match status" value="1"/>
</dbReference>
<keyword evidence="2 5" id="KW-0812">Transmembrane</keyword>
<gene>
    <name evidence="6" type="ORF">H8S07_02970</name>
</gene>
<evidence type="ECO:0000256" key="3">
    <source>
        <dbReference type="ARBA" id="ARBA00022989"/>
    </source>
</evidence>
<dbReference type="PANTHER" id="PTHR10361">
    <property type="entry name" value="SODIUM-BILE ACID COTRANSPORTER"/>
    <property type="match status" value="1"/>
</dbReference>
<feature type="transmembrane region" description="Helical" evidence="5">
    <location>
        <begin position="225"/>
        <end position="249"/>
    </location>
</feature>
<comment type="subcellular location">
    <subcellularLocation>
        <location evidence="1">Membrane</location>
        <topology evidence="1">Multi-pass membrane protein</topology>
    </subcellularLocation>
</comment>
<dbReference type="PANTHER" id="PTHR10361:SF28">
    <property type="entry name" value="P3 PROTEIN-RELATED"/>
    <property type="match status" value="1"/>
</dbReference>
<dbReference type="RefSeq" id="WP_117537500.1">
    <property type="nucleotide sequence ID" value="NZ_JACOOY010000003.1"/>
</dbReference>
<protein>
    <submittedName>
        <fullName evidence="6">Bile acid:sodium symporter family protein</fullName>
    </submittedName>
</protein>
<feature type="transmembrane region" description="Helical" evidence="5">
    <location>
        <begin position="66"/>
        <end position="90"/>
    </location>
</feature>
<evidence type="ECO:0000256" key="4">
    <source>
        <dbReference type="ARBA" id="ARBA00023136"/>
    </source>
</evidence>
<evidence type="ECO:0000256" key="5">
    <source>
        <dbReference type="SAM" id="Phobius"/>
    </source>
</evidence>
<sequence length="314" mass="34276">MAAFNRFIEKWMALVTPICLLLGVWFPDIAKHGLPYVPFVFAFMTFNGALKSSFKDVAGVFKNPSILLVMLGLIHVVMPVFACGLGHLFFTDNARLIAGMVLEFSVPTAVSGLMWITIYSGNSPLSLSLVVTDTVLSPFLIPLTLRILLGKTVHMDTVQMMQELIFMVAFPAIFAMCLNQISHNRAKECLPKVLAPYSKLALIFVVISNSSKVAPYIRHMNGQRVAVAVTILVLAASGYAIGLLVAKLWKKDHETSISMMYGNGMRNISVGAVIAAAYFPGEVMFPVMIGTLFQQVLAAFYGKATEQPGDSSKN</sequence>
<dbReference type="EMBL" id="JACOOY010000003">
    <property type="protein sequence ID" value="MBC5664251.1"/>
    <property type="molecule type" value="Genomic_DNA"/>
</dbReference>
<evidence type="ECO:0000313" key="6">
    <source>
        <dbReference type="EMBL" id="MBC5664251.1"/>
    </source>
</evidence>
<reference evidence="6 7" key="1">
    <citation type="submission" date="2020-08" db="EMBL/GenBank/DDBJ databases">
        <title>Genome public.</title>
        <authorList>
            <person name="Liu C."/>
            <person name="Sun Q."/>
        </authorList>
    </citation>
    <scope>NUCLEOTIDE SEQUENCE [LARGE SCALE GENOMIC DNA]</scope>
    <source>
        <strain evidence="6 7">NSJ-36</strain>
    </source>
</reference>
<dbReference type="Pfam" id="PF01758">
    <property type="entry name" value="SBF"/>
    <property type="match status" value="1"/>
</dbReference>
<organism evidence="6 7">
    <name type="scientific">Dorea hominis</name>
    <dbReference type="NCBI Taxonomy" id="2763040"/>
    <lineage>
        <taxon>Bacteria</taxon>
        <taxon>Bacillati</taxon>
        <taxon>Bacillota</taxon>
        <taxon>Clostridia</taxon>
        <taxon>Lachnospirales</taxon>
        <taxon>Lachnospiraceae</taxon>
        <taxon>Dorea</taxon>
    </lineage>
</organism>
<comment type="caution">
    <text evidence="6">The sequence shown here is derived from an EMBL/GenBank/DDBJ whole genome shotgun (WGS) entry which is preliminary data.</text>
</comment>
<keyword evidence="4 5" id="KW-0472">Membrane</keyword>
<evidence type="ECO:0000256" key="1">
    <source>
        <dbReference type="ARBA" id="ARBA00004141"/>
    </source>
</evidence>
<feature type="transmembrane region" description="Helical" evidence="5">
    <location>
        <begin position="270"/>
        <end position="293"/>
    </location>
</feature>
<proteinExistence type="predicted"/>
<evidence type="ECO:0000256" key="2">
    <source>
        <dbReference type="ARBA" id="ARBA00022692"/>
    </source>
</evidence>
<feature type="transmembrane region" description="Helical" evidence="5">
    <location>
        <begin position="164"/>
        <end position="181"/>
    </location>
</feature>
<dbReference type="Proteomes" id="UP000647235">
    <property type="component" value="Unassembled WGS sequence"/>
</dbReference>
<dbReference type="InterPro" id="IPR002657">
    <property type="entry name" value="BilAc:Na_symport/Acr3"/>
</dbReference>